<dbReference type="InterPro" id="IPR056444">
    <property type="entry name" value="Zn_ribbon_GRF_2"/>
</dbReference>
<name>A0A0D2W0V7_CAPO3</name>
<proteinExistence type="predicted"/>
<evidence type="ECO:0000313" key="16">
    <source>
        <dbReference type="EMBL" id="KJE97887.1"/>
    </source>
</evidence>
<dbReference type="eggNOG" id="KOG2108">
    <property type="taxonomic scope" value="Eukaryota"/>
</dbReference>
<dbReference type="OrthoDB" id="1470711at2759"/>
<dbReference type="Gene3D" id="1.20.1280.50">
    <property type="match status" value="1"/>
</dbReference>
<protein>
    <recommendedName>
        <fullName evidence="10">DNA 3'-5' helicase</fullName>
        <ecNumber evidence="10">5.6.2.4</ecNumber>
    </recommendedName>
</protein>
<dbReference type="InterPro" id="IPR001810">
    <property type="entry name" value="F-box_dom"/>
</dbReference>
<dbReference type="Pfam" id="PF23549">
    <property type="entry name" value="Zn_ribbon_GRF_2"/>
    <property type="match status" value="1"/>
</dbReference>
<dbReference type="Gene3D" id="3.40.50.300">
    <property type="entry name" value="P-loop containing nucleotide triphosphate hydrolases"/>
    <property type="match status" value="2"/>
</dbReference>
<dbReference type="GO" id="GO:0031297">
    <property type="term" value="P:replication fork processing"/>
    <property type="evidence" value="ECO:0007669"/>
    <property type="project" value="TreeGrafter"/>
</dbReference>
<feature type="region of interest" description="Disordered" evidence="13">
    <location>
        <begin position="190"/>
        <end position="317"/>
    </location>
</feature>
<keyword evidence="2" id="KW-0547">Nucleotide-binding</keyword>
<dbReference type="PANTHER" id="PTHR11070">
    <property type="entry name" value="UVRD / RECB / PCRA DNA HELICASE FAMILY MEMBER"/>
    <property type="match status" value="1"/>
</dbReference>
<evidence type="ECO:0000256" key="4">
    <source>
        <dbReference type="ARBA" id="ARBA00022801"/>
    </source>
</evidence>
<evidence type="ECO:0000259" key="15">
    <source>
        <dbReference type="PROSITE" id="PS51999"/>
    </source>
</evidence>
<keyword evidence="7" id="KW-0067">ATP-binding</keyword>
<dbReference type="GO" id="GO:0005634">
    <property type="term" value="C:nucleus"/>
    <property type="evidence" value="ECO:0007669"/>
    <property type="project" value="TreeGrafter"/>
</dbReference>
<dbReference type="InterPro" id="IPR027417">
    <property type="entry name" value="P-loop_NTPase"/>
</dbReference>
<dbReference type="PhylomeDB" id="A0A0D2W0V7"/>
<dbReference type="InParanoid" id="A0A0D2W0V7"/>
<dbReference type="Proteomes" id="UP000008743">
    <property type="component" value="Unassembled WGS sequence"/>
</dbReference>
<sequence>MALRVAPKCPGCGKMAVLLVAGSTSANNFGREYYGCPSSCQGLRFIGWADRYSALSMSTGAAGAALRTTAFQTRVKSYFAPQPGSTNAFSKSRPASNSSTSSSSSSAAATTSSSGVHTLGRFATRSSIMELPPELLCAIFAYLSVRDIQAVGQTCRRFHDVIAYPGYLPWRKRFWRDRCSWLEESSASSRLPDRLKTAASPATKTPSPPDSPPPPPPPQILAAHPSAAADEDLPSVPKSNLLAQGVDVSSDSEDESVVGSGARRTLRGSRGRLHHGGATTGGFSSSRSLSLSRSKNPQFPNAADVKPSGLGGAPNPRLKQARIHDMFQRTATSSSLGDTPGTSSSMATTDSSMSLAAGSDLSSILDSNNSQTAAASADPLTAAACDRPNPVPGLSSAAYLFKRERMEGSASTAPSHQLLCSLDSLKPLLSFYTTFRQHPREAYESLWAALLRPEFAVIHASLAWLARLNLIDSPRTARLKQKLSDSSLPADAAPTNRANHEPPPQNTFHLLATALLFLAESFQTTDALLRAALPVVGYQDLSEFIYSLLVILGQEPWCVLFDMGPLWHALRKSMYYLDALAIPDLFCTDTLAVNPTTSSSSSSSSAAPHHNHHHQQQAPPPPLSHPSHHVANRRLTSEQHAIVACNLAPSQVMKIVAFAGTGKTSTLIAYTMARRHQRFLYLTFNNAMAAEARKVFPETTVLCKTAHSVAYERIVERGKYSAAKLNGQNLKHSAVAEVIAPFLQPNYPPKMVSLTIDVLMRFLHSADRTIGEKHISYHVHEHHRKHSETFADFPTSLYPRLASELWSAVRDPNDLRVTLVPDAYLKLLQLSTDQHLAFDCILVDEAQDSNPAVISLVMRQQGCAKIFVGDDYQQIYKWRGAVNALARIEPQYTFALTRSFRFGFPVADVANSLLQVFRRESRPVLGMSKVPQVIGENVISLHEPHCVIARTNKQIFAEAALLAGLLPPHLKVGFVGSTGAKVGDDKFLTRLTNVARLHDGLRSEITDRKIAGFQNFESLKEHAENTDDTTLSTIIGIVEQFSPDVQGMVDTIRTRITPDSDKAHVVLTTVHAAKGLEFDCVRLSDDFTNLLDDNESVPDRFPNNDEDDATSDFDDNQAPPGAHRNGPNSASASALPRKRSILHGLVTPQPKIFEEINLIYVAVTRAKRKLQLSANLASFMAHCAGGERRVLHCSSMKHLNEPTRCFCGSTSRTFMVTPTAVAEMQGSLNRQQQQLHDDDEDVMELDHPLGAERLPGDNPLLLGGLPGAAASIPLPAGGRVDMTTSSACLQCASTFRLAPTLARYLLEQCSP</sequence>
<evidence type="ECO:0000259" key="14">
    <source>
        <dbReference type="PROSITE" id="PS50181"/>
    </source>
</evidence>
<dbReference type="GO" id="GO:0008270">
    <property type="term" value="F:zinc ion binding"/>
    <property type="evidence" value="ECO:0007669"/>
    <property type="project" value="UniProtKB-KW"/>
</dbReference>
<dbReference type="GO" id="GO:0043138">
    <property type="term" value="F:3'-5' DNA helicase activity"/>
    <property type="evidence" value="ECO:0007669"/>
    <property type="project" value="UniProtKB-EC"/>
</dbReference>
<reference evidence="17" key="1">
    <citation type="submission" date="2011-02" db="EMBL/GenBank/DDBJ databases">
        <title>The Genome Sequence of Capsaspora owczarzaki ATCC 30864.</title>
        <authorList>
            <person name="Russ C."/>
            <person name="Cuomo C."/>
            <person name="Burger G."/>
            <person name="Gray M.W."/>
            <person name="Holland P.W.H."/>
            <person name="King N."/>
            <person name="Lang F.B.F."/>
            <person name="Roger A.J."/>
            <person name="Ruiz-Trillo I."/>
            <person name="Young S.K."/>
            <person name="Zeng Q."/>
            <person name="Gargeya S."/>
            <person name="Alvarado L."/>
            <person name="Berlin A."/>
            <person name="Chapman S.B."/>
            <person name="Chen Z."/>
            <person name="Freedman E."/>
            <person name="Gellesch M."/>
            <person name="Goldberg J."/>
            <person name="Griggs A."/>
            <person name="Gujja S."/>
            <person name="Heilman E."/>
            <person name="Heiman D."/>
            <person name="Howarth C."/>
            <person name="Mehta T."/>
            <person name="Neiman D."/>
            <person name="Pearson M."/>
            <person name="Roberts A."/>
            <person name="Saif S."/>
            <person name="Shea T."/>
            <person name="Shenoy N."/>
            <person name="Sisk P."/>
            <person name="Stolte C."/>
            <person name="Sykes S."/>
            <person name="White J."/>
            <person name="Yandava C."/>
            <person name="Haas B."/>
            <person name="Nusbaum C."/>
            <person name="Birren B."/>
        </authorList>
    </citation>
    <scope>NUCLEOTIDE SEQUENCE</scope>
    <source>
        <strain evidence="17">ATCC 30864</strain>
    </source>
</reference>
<dbReference type="STRING" id="595528.A0A0D2W0V7"/>
<evidence type="ECO:0000256" key="7">
    <source>
        <dbReference type="ARBA" id="ARBA00022840"/>
    </source>
</evidence>
<dbReference type="Pfam" id="PF13361">
    <property type="entry name" value="UvrD_C"/>
    <property type="match status" value="1"/>
</dbReference>
<dbReference type="SUPFAM" id="SSF81383">
    <property type="entry name" value="F-box domain"/>
    <property type="match status" value="1"/>
</dbReference>
<evidence type="ECO:0000313" key="17">
    <source>
        <dbReference type="Proteomes" id="UP000008743"/>
    </source>
</evidence>
<dbReference type="InterPro" id="IPR014016">
    <property type="entry name" value="UvrD-like_ATP-bd"/>
</dbReference>
<comment type="catalytic activity">
    <reaction evidence="11">
        <text>ATP + H2O = ADP + phosphate + H(+)</text>
        <dbReference type="Rhea" id="RHEA:13065"/>
        <dbReference type="ChEBI" id="CHEBI:15377"/>
        <dbReference type="ChEBI" id="CHEBI:15378"/>
        <dbReference type="ChEBI" id="CHEBI:30616"/>
        <dbReference type="ChEBI" id="CHEBI:43474"/>
        <dbReference type="ChEBI" id="CHEBI:456216"/>
        <dbReference type="EC" id="5.6.2.4"/>
    </reaction>
</comment>
<evidence type="ECO:0000256" key="5">
    <source>
        <dbReference type="ARBA" id="ARBA00022806"/>
    </source>
</evidence>
<evidence type="ECO:0000256" key="11">
    <source>
        <dbReference type="ARBA" id="ARBA00048988"/>
    </source>
</evidence>
<dbReference type="EMBL" id="KE346375">
    <property type="protein sequence ID" value="KJE97887.1"/>
    <property type="molecule type" value="Genomic_DNA"/>
</dbReference>
<feature type="compositionally biased region" description="Low complexity" evidence="13">
    <location>
        <begin position="284"/>
        <end position="294"/>
    </location>
</feature>
<feature type="domain" description="F-box" evidence="14">
    <location>
        <begin position="125"/>
        <end position="178"/>
    </location>
</feature>
<dbReference type="Pfam" id="PF00580">
    <property type="entry name" value="UvrD-helicase"/>
    <property type="match status" value="1"/>
</dbReference>
<accession>A0A0D2W0V7</accession>
<keyword evidence="1" id="KW-0479">Metal-binding</keyword>
<feature type="compositionally biased region" description="Polar residues" evidence="13">
    <location>
        <begin position="330"/>
        <end position="341"/>
    </location>
</feature>
<keyword evidence="8" id="KW-0413">Isomerase</keyword>
<keyword evidence="5 16" id="KW-0347">Helicase</keyword>
<dbReference type="GO" id="GO:0016787">
    <property type="term" value="F:hydrolase activity"/>
    <property type="evidence" value="ECO:0007669"/>
    <property type="project" value="UniProtKB-KW"/>
</dbReference>
<evidence type="ECO:0000256" key="1">
    <source>
        <dbReference type="ARBA" id="ARBA00022723"/>
    </source>
</evidence>
<dbReference type="PANTHER" id="PTHR11070:SF30">
    <property type="entry name" value="F-BOX DNA HELICASE 1"/>
    <property type="match status" value="1"/>
</dbReference>
<dbReference type="GO" id="GO:0000724">
    <property type="term" value="P:double-strand break repair via homologous recombination"/>
    <property type="evidence" value="ECO:0007669"/>
    <property type="project" value="TreeGrafter"/>
</dbReference>
<feature type="region of interest" description="Disordered" evidence="13">
    <location>
        <begin position="597"/>
        <end position="629"/>
    </location>
</feature>
<dbReference type="GO" id="GO:0003677">
    <property type="term" value="F:DNA binding"/>
    <property type="evidence" value="ECO:0007669"/>
    <property type="project" value="InterPro"/>
</dbReference>
<dbReference type="InterPro" id="IPR010666">
    <property type="entry name" value="Znf_GRF"/>
</dbReference>
<feature type="region of interest" description="Disordered" evidence="13">
    <location>
        <begin position="86"/>
        <end position="112"/>
    </location>
</feature>
<dbReference type="GO" id="GO:0005524">
    <property type="term" value="F:ATP binding"/>
    <property type="evidence" value="ECO:0007669"/>
    <property type="project" value="UniProtKB-KW"/>
</dbReference>
<dbReference type="RefSeq" id="XP_004343054.1">
    <property type="nucleotide sequence ID" value="XM_004343004.2"/>
</dbReference>
<dbReference type="PROSITE" id="PS50181">
    <property type="entry name" value="FBOX"/>
    <property type="match status" value="1"/>
</dbReference>
<dbReference type="SUPFAM" id="SSF52540">
    <property type="entry name" value="P-loop containing nucleoside triphosphate hydrolases"/>
    <property type="match status" value="1"/>
</dbReference>
<evidence type="ECO:0000256" key="6">
    <source>
        <dbReference type="ARBA" id="ARBA00022833"/>
    </source>
</evidence>
<feature type="compositionally biased region" description="Pro residues" evidence="13">
    <location>
        <begin position="206"/>
        <end position="219"/>
    </location>
</feature>
<feature type="region of interest" description="Disordered" evidence="13">
    <location>
        <begin position="330"/>
        <end position="351"/>
    </location>
</feature>
<dbReference type="Pfam" id="PF12937">
    <property type="entry name" value="F-box-like"/>
    <property type="match status" value="1"/>
</dbReference>
<dbReference type="PROSITE" id="PS51999">
    <property type="entry name" value="ZF_GRF"/>
    <property type="match status" value="1"/>
</dbReference>
<gene>
    <name evidence="16" type="ORF">CAOG_007966</name>
</gene>
<feature type="compositionally biased region" description="Basic residues" evidence="13">
    <location>
        <begin position="264"/>
        <end position="275"/>
    </location>
</feature>
<feature type="compositionally biased region" description="Low complexity" evidence="13">
    <location>
        <begin position="342"/>
        <end position="351"/>
    </location>
</feature>
<feature type="region of interest" description="Disordered" evidence="13">
    <location>
        <begin position="1093"/>
        <end position="1135"/>
    </location>
</feature>
<feature type="domain" description="GRF-type" evidence="15">
    <location>
        <begin position="9"/>
        <end position="52"/>
    </location>
</feature>
<keyword evidence="17" id="KW-1185">Reference proteome</keyword>
<evidence type="ECO:0000256" key="9">
    <source>
        <dbReference type="ARBA" id="ARBA00034617"/>
    </source>
</evidence>
<comment type="catalytic activity">
    <reaction evidence="9">
        <text>Couples ATP hydrolysis with the unwinding of duplex DNA by translocating in the 3'-5' direction.</text>
        <dbReference type="EC" id="5.6.2.4"/>
    </reaction>
</comment>
<feature type="compositionally biased region" description="Acidic residues" evidence="13">
    <location>
        <begin position="1104"/>
        <end position="1115"/>
    </location>
</feature>
<feature type="compositionally biased region" description="Low complexity" evidence="13">
    <location>
        <begin position="598"/>
        <end position="608"/>
    </location>
</feature>
<keyword evidence="6" id="KW-0862">Zinc</keyword>
<dbReference type="SMART" id="SM00256">
    <property type="entry name" value="FBOX"/>
    <property type="match status" value="1"/>
</dbReference>
<evidence type="ECO:0000256" key="13">
    <source>
        <dbReference type="SAM" id="MobiDB-lite"/>
    </source>
</evidence>
<evidence type="ECO:0000256" key="3">
    <source>
        <dbReference type="ARBA" id="ARBA00022771"/>
    </source>
</evidence>
<dbReference type="InterPro" id="IPR000212">
    <property type="entry name" value="DNA_helicase_UvrD/REP"/>
</dbReference>
<evidence type="ECO:0000256" key="10">
    <source>
        <dbReference type="ARBA" id="ARBA00034808"/>
    </source>
</evidence>
<keyword evidence="4" id="KW-0378">Hydrolase</keyword>
<organism evidence="16 17">
    <name type="scientific">Capsaspora owczarzaki (strain ATCC 30864)</name>
    <dbReference type="NCBI Taxonomy" id="595528"/>
    <lineage>
        <taxon>Eukaryota</taxon>
        <taxon>Filasterea</taxon>
        <taxon>Capsaspora</taxon>
    </lineage>
</organism>
<evidence type="ECO:0000256" key="8">
    <source>
        <dbReference type="ARBA" id="ARBA00023235"/>
    </source>
</evidence>
<evidence type="ECO:0000256" key="12">
    <source>
        <dbReference type="PROSITE-ProRule" id="PRU01343"/>
    </source>
</evidence>
<dbReference type="EC" id="5.6.2.4" evidence="10"/>
<dbReference type="InterPro" id="IPR036047">
    <property type="entry name" value="F-box-like_dom_sf"/>
</dbReference>
<dbReference type="InterPro" id="IPR014017">
    <property type="entry name" value="DNA_helicase_UvrD-like_C"/>
</dbReference>
<evidence type="ECO:0000256" key="2">
    <source>
        <dbReference type="ARBA" id="ARBA00022741"/>
    </source>
</evidence>
<keyword evidence="3 12" id="KW-0863">Zinc-finger</keyword>
<feature type="compositionally biased region" description="Low complexity" evidence="13">
    <location>
        <begin position="95"/>
        <end position="112"/>
    </location>
</feature>